<feature type="chain" id="PRO_5040530875" description="Maltodextrin-binding protein" evidence="5">
    <location>
        <begin position="21"/>
        <end position="431"/>
    </location>
</feature>
<comment type="similarity">
    <text evidence="1 5">Belongs to the bacterial solute-binding protein 1 family.</text>
</comment>
<dbReference type="PRINTS" id="PR00181">
    <property type="entry name" value="MALTOSEBP"/>
</dbReference>
<evidence type="ECO:0000256" key="4">
    <source>
        <dbReference type="ARBA" id="ARBA00022729"/>
    </source>
</evidence>
<evidence type="ECO:0000256" key="3">
    <source>
        <dbReference type="ARBA" id="ARBA00022597"/>
    </source>
</evidence>
<keyword evidence="2 5" id="KW-0813">Transport</keyword>
<dbReference type="GO" id="GO:0015768">
    <property type="term" value="P:maltose transport"/>
    <property type="evidence" value="ECO:0007669"/>
    <property type="project" value="TreeGrafter"/>
</dbReference>
<accession>A0A9Q4AZR9</accession>
<keyword evidence="5" id="KW-1003">Cell membrane</keyword>
<dbReference type="GO" id="GO:0055052">
    <property type="term" value="C:ATP-binding cassette (ABC) transporter complex, substrate-binding subunit-containing"/>
    <property type="evidence" value="ECO:0007669"/>
    <property type="project" value="TreeGrafter"/>
</dbReference>
<sequence length="431" mass="47694">MLKSKSFLMSLILVSSIGLAACGGGNNDEVNAPANDSETDNMNNETVTGEGDVPEKPEQLTMWVNDEEAQLDANQAIAEKFTEEYGIEIEIIPFSMVDQAEGMSLDGPSGQGADLFFQPHDRMGDIHLQGLAAELELTDDQQERFSHYNEDAVASLSYEEIQYGIPAVMETYALFRNTELVPEAPETMEELTDIAHDLTDGNTYGFLMNATDLYFTYPFLTTNGGYVFGQDEDGVYDPNDIGLNSAEAVEGAKVVQSWFDEDLIPDGIDMDIVKGLFSDGKAGMVVSGAWDIPEFQSAIGDSMEISTLPKKDGELLTTFNGTKGWLVNYYTDHQYWATELALFLTNAENSQTYFEMAGEIPAHTEVEIEDELMTAFFDQIQSSVPMPNIPETSKVWEPMNDALEFISQGDDTQEVLDEAVEQIKEQISIMN</sequence>
<feature type="signal peptide" evidence="5">
    <location>
        <begin position="1"/>
        <end position="20"/>
    </location>
</feature>
<keyword evidence="3 5" id="KW-0762">Sugar transport</keyword>
<dbReference type="RefSeq" id="WP_257820491.1">
    <property type="nucleotide sequence ID" value="NZ_JABXYM010000001.1"/>
</dbReference>
<dbReference type="EMBL" id="JABXYM010000001">
    <property type="protein sequence ID" value="MCR6095751.1"/>
    <property type="molecule type" value="Genomic_DNA"/>
</dbReference>
<keyword evidence="5" id="KW-0472">Membrane</keyword>
<feature type="compositionally biased region" description="Polar residues" evidence="6">
    <location>
        <begin position="34"/>
        <end position="47"/>
    </location>
</feature>
<dbReference type="GO" id="GO:0015144">
    <property type="term" value="F:carbohydrate transmembrane transporter activity"/>
    <property type="evidence" value="ECO:0007669"/>
    <property type="project" value="InterPro"/>
</dbReference>
<dbReference type="InterPro" id="IPR006059">
    <property type="entry name" value="SBP"/>
</dbReference>
<dbReference type="PROSITE" id="PS51257">
    <property type="entry name" value="PROKAR_LIPOPROTEIN"/>
    <property type="match status" value="1"/>
</dbReference>
<evidence type="ECO:0000256" key="2">
    <source>
        <dbReference type="ARBA" id="ARBA00022448"/>
    </source>
</evidence>
<evidence type="ECO:0000256" key="6">
    <source>
        <dbReference type="SAM" id="MobiDB-lite"/>
    </source>
</evidence>
<keyword evidence="5" id="KW-0449">Lipoprotein</keyword>
<name>A0A9Q4AZR9_SALAG</name>
<dbReference type="SUPFAM" id="SSF53850">
    <property type="entry name" value="Periplasmic binding protein-like II"/>
    <property type="match status" value="1"/>
</dbReference>
<evidence type="ECO:0000313" key="7">
    <source>
        <dbReference type="EMBL" id="MCR6095751.1"/>
    </source>
</evidence>
<dbReference type="PANTHER" id="PTHR30061:SF50">
    <property type="entry name" value="MALTOSE_MALTODEXTRIN-BINDING PERIPLASMIC PROTEIN"/>
    <property type="match status" value="1"/>
</dbReference>
<gene>
    <name evidence="7" type="ORF">HXA33_04270</name>
</gene>
<comment type="subcellular location">
    <subcellularLocation>
        <location evidence="5">Cell membrane</location>
        <topology evidence="5">Lipid-anchor</topology>
    </subcellularLocation>
</comment>
<dbReference type="GO" id="GO:0042956">
    <property type="term" value="P:maltodextrin transmembrane transport"/>
    <property type="evidence" value="ECO:0007669"/>
    <property type="project" value="TreeGrafter"/>
</dbReference>
<dbReference type="Pfam" id="PF13416">
    <property type="entry name" value="SBP_bac_8"/>
    <property type="match status" value="1"/>
</dbReference>
<evidence type="ECO:0000256" key="1">
    <source>
        <dbReference type="ARBA" id="ARBA00008520"/>
    </source>
</evidence>
<proteinExistence type="inferred from homology"/>
<reference evidence="7" key="1">
    <citation type="submission" date="2020-06" db="EMBL/GenBank/DDBJ databases">
        <title>Insight into the genomes of haloalkaliphilic bacilli from Kenyan soda lakes.</title>
        <authorList>
            <person name="Mwirichia R."/>
            <person name="Villamizar G.C."/>
            <person name="Poehlein A."/>
            <person name="Mugweru J."/>
            <person name="Kipnyargis A."/>
            <person name="Kiplimo D."/>
            <person name="Orwa P."/>
            <person name="Daniel R."/>
        </authorList>
    </citation>
    <scope>NUCLEOTIDE SEQUENCE</scope>
    <source>
        <strain evidence="7">B1096_S55</strain>
    </source>
</reference>
<feature type="region of interest" description="Disordered" evidence="6">
    <location>
        <begin position="30"/>
        <end position="54"/>
    </location>
</feature>
<keyword evidence="4 5" id="KW-0732">Signal</keyword>
<dbReference type="InterPro" id="IPR006060">
    <property type="entry name" value="Maltose/Cyclodextrin-bd"/>
</dbReference>
<dbReference type="GO" id="GO:1901982">
    <property type="term" value="F:maltose binding"/>
    <property type="evidence" value="ECO:0007669"/>
    <property type="project" value="TreeGrafter"/>
</dbReference>
<dbReference type="PANTHER" id="PTHR30061">
    <property type="entry name" value="MALTOSE-BINDING PERIPLASMIC PROTEIN"/>
    <property type="match status" value="1"/>
</dbReference>
<comment type="caution">
    <text evidence="7">The sequence shown here is derived from an EMBL/GenBank/DDBJ whole genome shotgun (WGS) entry which is preliminary data.</text>
</comment>
<dbReference type="AlphaFoldDB" id="A0A9Q4AZR9"/>
<evidence type="ECO:0000313" key="8">
    <source>
        <dbReference type="Proteomes" id="UP001057753"/>
    </source>
</evidence>
<organism evidence="7 8">
    <name type="scientific">Salipaludibacillus agaradhaerens</name>
    <name type="common">Bacillus agaradhaerens</name>
    <dbReference type="NCBI Taxonomy" id="76935"/>
    <lineage>
        <taxon>Bacteria</taxon>
        <taxon>Bacillati</taxon>
        <taxon>Bacillota</taxon>
        <taxon>Bacilli</taxon>
        <taxon>Bacillales</taxon>
        <taxon>Bacillaceae</taxon>
    </lineage>
</organism>
<dbReference type="Gene3D" id="3.40.190.10">
    <property type="entry name" value="Periplasmic binding protein-like II"/>
    <property type="match status" value="2"/>
</dbReference>
<protein>
    <recommendedName>
        <fullName evidence="5">Maltodextrin-binding protein</fullName>
    </recommendedName>
</protein>
<keyword evidence="8" id="KW-1185">Reference proteome</keyword>
<dbReference type="Proteomes" id="UP001057753">
    <property type="component" value="Unassembled WGS sequence"/>
</dbReference>
<evidence type="ECO:0000256" key="5">
    <source>
        <dbReference type="RuleBase" id="RU365005"/>
    </source>
</evidence>